<keyword evidence="1" id="KW-0812">Transmembrane</keyword>
<keyword evidence="1" id="KW-1133">Transmembrane helix</keyword>
<evidence type="ECO:0000256" key="1">
    <source>
        <dbReference type="SAM" id="Phobius"/>
    </source>
</evidence>
<keyword evidence="3" id="KW-1185">Reference proteome</keyword>
<evidence type="ECO:0000313" key="2">
    <source>
        <dbReference type="EMBL" id="PAV15366.1"/>
    </source>
</evidence>
<proteinExistence type="predicted"/>
<dbReference type="EMBL" id="NBII01000010">
    <property type="protein sequence ID" value="PAV15366.1"/>
    <property type="molecule type" value="Genomic_DNA"/>
</dbReference>
<comment type="caution">
    <text evidence="2">The sequence shown here is derived from an EMBL/GenBank/DDBJ whole genome shotgun (WGS) entry which is preliminary data.</text>
</comment>
<organism evidence="2 3">
    <name type="scientific">Pyrrhoderma noxium</name>
    <dbReference type="NCBI Taxonomy" id="2282107"/>
    <lineage>
        <taxon>Eukaryota</taxon>
        <taxon>Fungi</taxon>
        <taxon>Dikarya</taxon>
        <taxon>Basidiomycota</taxon>
        <taxon>Agaricomycotina</taxon>
        <taxon>Agaricomycetes</taxon>
        <taxon>Hymenochaetales</taxon>
        <taxon>Hymenochaetaceae</taxon>
        <taxon>Pyrrhoderma</taxon>
    </lineage>
</organism>
<sequence length="306" mass="33715">MSGVGTSGTLSVPCNSSDIIFWTNDSWSPPTVLSTISNNDIQFTWEEDGNLDSSRNTTVNGSSIVIPFEGVGVTVLGVNHPGQDAIAVSYQLDGALFYESVPPNEDSFPTVNYQYFSISRLERDRHILIIKIMEVQSTRAYDFQGFVYVNDTFSGSFDDTDISFPQKTHTGIIVGTTVGGVLGILLLLFGIFFVRRMRSKLQVSHHESYNDNIIISDIKQTTINPHSDNSLRASGEDITLATRRPIVELSTQALRKKKVEKDSLPSLPRNAAPSEVITIYDGTGSPDGTIYDPFYSHRKSTTSSNL</sequence>
<dbReference type="InParanoid" id="A0A286U707"/>
<accession>A0A286U707</accession>
<feature type="transmembrane region" description="Helical" evidence="1">
    <location>
        <begin position="172"/>
        <end position="194"/>
    </location>
</feature>
<protein>
    <submittedName>
        <fullName evidence="2">Uncharacterized protein</fullName>
    </submittedName>
</protein>
<name>A0A286U707_9AGAM</name>
<reference evidence="2 3" key="1">
    <citation type="journal article" date="2017" name="Mol. Ecol.">
        <title>Comparative and population genomic landscape of Phellinus noxius: A hypervariable fungus causing root rot in trees.</title>
        <authorList>
            <person name="Chung C.L."/>
            <person name="Lee T.J."/>
            <person name="Akiba M."/>
            <person name="Lee H.H."/>
            <person name="Kuo T.H."/>
            <person name="Liu D."/>
            <person name="Ke H.M."/>
            <person name="Yokoi T."/>
            <person name="Roa M.B."/>
            <person name="Lu M.J."/>
            <person name="Chang Y.Y."/>
            <person name="Ann P.J."/>
            <person name="Tsai J.N."/>
            <person name="Chen C.Y."/>
            <person name="Tzean S.S."/>
            <person name="Ota Y."/>
            <person name="Hattori T."/>
            <person name="Sahashi N."/>
            <person name="Liou R.F."/>
            <person name="Kikuchi T."/>
            <person name="Tsai I.J."/>
        </authorList>
    </citation>
    <scope>NUCLEOTIDE SEQUENCE [LARGE SCALE GENOMIC DNA]</scope>
    <source>
        <strain evidence="2 3">FFPRI411160</strain>
    </source>
</reference>
<dbReference type="Gene3D" id="2.60.120.260">
    <property type="entry name" value="Galactose-binding domain-like"/>
    <property type="match status" value="1"/>
</dbReference>
<dbReference type="AlphaFoldDB" id="A0A286U707"/>
<gene>
    <name evidence="2" type="ORF">PNOK_0912900</name>
</gene>
<keyword evidence="1" id="KW-0472">Membrane</keyword>
<evidence type="ECO:0000313" key="3">
    <source>
        <dbReference type="Proteomes" id="UP000217199"/>
    </source>
</evidence>
<dbReference type="Proteomes" id="UP000217199">
    <property type="component" value="Unassembled WGS sequence"/>
</dbReference>